<proteinExistence type="predicted"/>
<dbReference type="STRING" id="1160497.A0A1L9V4V6"/>
<feature type="transmembrane region" description="Helical" evidence="1">
    <location>
        <begin position="31"/>
        <end position="50"/>
    </location>
</feature>
<sequence>MRHDAQPKGEELLRGEALTVAATMITGLDRLSSYGFVYIPVLLFSFMGTLQGRILQAYFDGEKLVIWKTKIYSFGSAEDAKRSIDVFMQQMACDPRLDTKSVIRDDL</sequence>
<name>A0A1L9V4V6_ASPGL</name>
<evidence type="ECO:0000256" key="1">
    <source>
        <dbReference type="SAM" id="Phobius"/>
    </source>
</evidence>
<dbReference type="VEuPathDB" id="FungiDB:ASPGLDRAFT_30229"/>
<keyword evidence="1" id="KW-0472">Membrane</keyword>
<dbReference type="Proteomes" id="UP000184300">
    <property type="component" value="Unassembled WGS sequence"/>
</dbReference>
<gene>
    <name evidence="2" type="ORF">ASPGLDRAFT_30229</name>
</gene>
<protein>
    <submittedName>
        <fullName evidence="2">Uncharacterized protein</fullName>
    </submittedName>
</protein>
<organism evidence="2 3">
    <name type="scientific">Aspergillus glaucus CBS 516.65</name>
    <dbReference type="NCBI Taxonomy" id="1160497"/>
    <lineage>
        <taxon>Eukaryota</taxon>
        <taxon>Fungi</taxon>
        <taxon>Dikarya</taxon>
        <taxon>Ascomycota</taxon>
        <taxon>Pezizomycotina</taxon>
        <taxon>Eurotiomycetes</taxon>
        <taxon>Eurotiomycetidae</taxon>
        <taxon>Eurotiales</taxon>
        <taxon>Aspergillaceae</taxon>
        <taxon>Aspergillus</taxon>
        <taxon>Aspergillus subgen. Aspergillus</taxon>
    </lineage>
</organism>
<keyword evidence="1" id="KW-1133">Transmembrane helix</keyword>
<dbReference type="AlphaFoldDB" id="A0A1L9V4V6"/>
<evidence type="ECO:0000313" key="2">
    <source>
        <dbReference type="EMBL" id="OJJ78940.1"/>
    </source>
</evidence>
<dbReference type="RefSeq" id="XP_022395638.1">
    <property type="nucleotide sequence ID" value="XM_022543927.1"/>
</dbReference>
<reference evidence="3" key="1">
    <citation type="journal article" date="2017" name="Genome Biol.">
        <title>Comparative genomics reveals high biological diversity and specific adaptations in the industrially and medically important fungal genus Aspergillus.</title>
        <authorList>
            <person name="de Vries R.P."/>
            <person name="Riley R."/>
            <person name="Wiebenga A."/>
            <person name="Aguilar-Osorio G."/>
            <person name="Amillis S."/>
            <person name="Uchima C.A."/>
            <person name="Anderluh G."/>
            <person name="Asadollahi M."/>
            <person name="Askin M."/>
            <person name="Barry K."/>
            <person name="Battaglia E."/>
            <person name="Bayram O."/>
            <person name="Benocci T."/>
            <person name="Braus-Stromeyer S.A."/>
            <person name="Caldana C."/>
            <person name="Canovas D."/>
            <person name="Cerqueira G.C."/>
            <person name="Chen F."/>
            <person name="Chen W."/>
            <person name="Choi C."/>
            <person name="Clum A."/>
            <person name="Dos Santos R.A."/>
            <person name="Damasio A.R."/>
            <person name="Diallinas G."/>
            <person name="Emri T."/>
            <person name="Fekete E."/>
            <person name="Flipphi M."/>
            <person name="Freyberg S."/>
            <person name="Gallo A."/>
            <person name="Gournas C."/>
            <person name="Habgood R."/>
            <person name="Hainaut M."/>
            <person name="Harispe M.L."/>
            <person name="Henrissat B."/>
            <person name="Hilden K.S."/>
            <person name="Hope R."/>
            <person name="Hossain A."/>
            <person name="Karabika E."/>
            <person name="Karaffa L."/>
            <person name="Karanyi Z."/>
            <person name="Krasevec N."/>
            <person name="Kuo A."/>
            <person name="Kusch H."/>
            <person name="LaButti K."/>
            <person name="Lagendijk E.L."/>
            <person name="Lapidus A."/>
            <person name="Levasseur A."/>
            <person name="Lindquist E."/>
            <person name="Lipzen A."/>
            <person name="Logrieco A.F."/>
            <person name="MacCabe A."/>
            <person name="Maekelae M.R."/>
            <person name="Malavazi I."/>
            <person name="Melin P."/>
            <person name="Meyer V."/>
            <person name="Mielnichuk N."/>
            <person name="Miskei M."/>
            <person name="Molnar A.P."/>
            <person name="Mule G."/>
            <person name="Ngan C.Y."/>
            <person name="Orejas M."/>
            <person name="Orosz E."/>
            <person name="Ouedraogo J.P."/>
            <person name="Overkamp K.M."/>
            <person name="Park H.-S."/>
            <person name="Perrone G."/>
            <person name="Piumi F."/>
            <person name="Punt P.J."/>
            <person name="Ram A.F."/>
            <person name="Ramon A."/>
            <person name="Rauscher S."/>
            <person name="Record E."/>
            <person name="Riano-Pachon D.M."/>
            <person name="Robert V."/>
            <person name="Roehrig J."/>
            <person name="Ruller R."/>
            <person name="Salamov A."/>
            <person name="Salih N.S."/>
            <person name="Samson R.A."/>
            <person name="Sandor E."/>
            <person name="Sanguinetti M."/>
            <person name="Schuetze T."/>
            <person name="Sepcic K."/>
            <person name="Shelest E."/>
            <person name="Sherlock G."/>
            <person name="Sophianopoulou V."/>
            <person name="Squina F.M."/>
            <person name="Sun H."/>
            <person name="Susca A."/>
            <person name="Todd R.B."/>
            <person name="Tsang A."/>
            <person name="Unkles S.E."/>
            <person name="van de Wiele N."/>
            <person name="van Rossen-Uffink D."/>
            <person name="Oliveira J.V."/>
            <person name="Vesth T.C."/>
            <person name="Visser J."/>
            <person name="Yu J.-H."/>
            <person name="Zhou M."/>
            <person name="Andersen M.R."/>
            <person name="Archer D.B."/>
            <person name="Baker S.E."/>
            <person name="Benoit I."/>
            <person name="Brakhage A.A."/>
            <person name="Braus G.H."/>
            <person name="Fischer R."/>
            <person name="Frisvad J.C."/>
            <person name="Goldman G.H."/>
            <person name="Houbraken J."/>
            <person name="Oakley B."/>
            <person name="Pocsi I."/>
            <person name="Scazzocchio C."/>
            <person name="Seiboth B."/>
            <person name="vanKuyk P.A."/>
            <person name="Wortman J."/>
            <person name="Dyer P.S."/>
            <person name="Grigoriev I.V."/>
        </authorList>
    </citation>
    <scope>NUCLEOTIDE SEQUENCE [LARGE SCALE GENOMIC DNA]</scope>
    <source>
        <strain evidence="3">CBS 516.65</strain>
    </source>
</reference>
<accession>A0A1L9V4V6</accession>
<evidence type="ECO:0000313" key="3">
    <source>
        <dbReference type="Proteomes" id="UP000184300"/>
    </source>
</evidence>
<dbReference type="GeneID" id="34460188"/>
<dbReference type="EMBL" id="KV878924">
    <property type="protein sequence ID" value="OJJ78940.1"/>
    <property type="molecule type" value="Genomic_DNA"/>
</dbReference>
<keyword evidence="1" id="KW-0812">Transmembrane</keyword>
<dbReference type="OrthoDB" id="4177740at2759"/>
<keyword evidence="3" id="KW-1185">Reference proteome</keyword>